<reference evidence="2" key="1">
    <citation type="journal article" date="2014" name="Int. J. Syst. Evol. Microbiol.">
        <title>Complete genome sequence of Corynebacterium casei LMG S-19264T (=DSM 44701T), isolated from a smear-ripened cheese.</title>
        <authorList>
            <consortium name="US DOE Joint Genome Institute (JGI-PGF)"/>
            <person name="Walter F."/>
            <person name="Albersmeier A."/>
            <person name="Kalinowski J."/>
            <person name="Ruckert C."/>
        </authorList>
    </citation>
    <scope>NUCLEOTIDE SEQUENCE</scope>
    <source>
        <strain evidence="2">CGMCC 1.12153</strain>
    </source>
</reference>
<dbReference type="Gene3D" id="3.30.200.20">
    <property type="entry name" value="Phosphorylase Kinase, domain 1"/>
    <property type="match status" value="1"/>
</dbReference>
<evidence type="ECO:0000313" key="2">
    <source>
        <dbReference type="EMBL" id="GGF34787.1"/>
    </source>
</evidence>
<dbReference type="PANTHER" id="PTHR39179:SF1">
    <property type="entry name" value="SPORE COAT PROTEIN I"/>
    <property type="match status" value="1"/>
</dbReference>
<gene>
    <name evidence="2" type="primary">cotI</name>
    <name evidence="2" type="ORF">GCM10010954_37320</name>
</gene>
<dbReference type="RefSeq" id="WP_188379050.1">
    <property type="nucleotide sequence ID" value="NZ_BMEL01000005.1"/>
</dbReference>
<dbReference type="InterPro" id="IPR011009">
    <property type="entry name" value="Kinase-like_dom_sf"/>
</dbReference>
<keyword evidence="2" id="KW-0946">Virion</keyword>
<protein>
    <submittedName>
        <fullName evidence="2">Spore coat protein I</fullName>
    </submittedName>
</protein>
<evidence type="ECO:0000259" key="1">
    <source>
        <dbReference type="Pfam" id="PF01636"/>
    </source>
</evidence>
<dbReference type="PANTHER" id="PTHR39179">
    <property type="entry name" value="SPORE COAT PROTEIN I"/>
    <property type="match status" value="1"/>
</dbReference>
<dbReference type="Pfam" id="PF01636">
    <property type="entry name" value="APH"/>
    <property type="match status" value="1"/>
</dbReference>
<dbReference type="InterPro" id="IPR014255">
    <property type="entry name" value="Spore_coat_CotS"/>
</dbReference>
<reference evidence="2" key="2">
    <citation type="submission" date="2020-09" db="EMBL/GenBank/DDBJ databases">
        <authorList>
            <person name="Sun Q."/>
            <person name="Zhou Y."/>
        </authorList>
    </citation>
    <scope>NUCLEOTIDE SEQUENCE</scope>
    <source>
        <strain evidence="2">CGMCC 1.12153</strain>
    </source>
</reference>
<feature type="domain" description="Aminoglycoside phosphotransferase" evidence="1">
    <location>
        <begin position="54"/>
        <end position="293"/>
    </location>
</feature>
<dbReference type="Gene3D" id="3.90.1200.10">
    <property type="match status" value="1"/>
</dbReference>
<proteinExistence type="predicted"/>
<dbReference type="GO" id="GO:0042601">
    <property type="term" value="C:endospore-forming forespore"/>
    <property type="evidence" value="ECO:0007669"/>
    <property type="project" value="TreeGrafter"/>
</dbReference>
<dbReference type="Proteomes" id="UP000660110">
    <property type="component" value="Unassembled WGS sequence"/>
</dbReference>
<dbReference type="EMBL" id="BMEL01000005">
    <property type="protein sequence ID" value="GGF34787.1"/>
    <property type="molecule type" value="Genomic_DNA"/>
</dbReference>
<keyword evidence="2" id="KW-0167">Capsid protein</keyword>
<dbReference type="SUPFAM" id="SSF56112">
    <property type="entry name" value="Protein kinase-like (PK-like)"/>
    <property type="match status" value="1"/>
</dbReference>
<accession>A0A917BBX2</accession>
<dbReference type="InterPro" id="IPR002575">
    <property type="entry name" value="Aminoglycoside_PTrfase"/>
</dbReference>
<dbReference type="InterPro" id="IPR047175">
    <property type="entry name" value="CotS-like"/>
</dbReference>
<comment type="caution">
    <text evidence="2">The sequence shown here is derived from an EMBL/GenBank/DDBJ whole genome shotgun (WGS) entry which is preliminary data.</text>
</comment>
<keyword evidence="3" id="KW-1185">Reference proteome</keyword>
<sequence>MSDQLIQPWAHENINQALYVPDYIEEMADIVLEEYDVTVQERILVAIKDEQGGAIWKVNTDKGPFSLKLLHRRPTKSKFSLAAQEYLVEVKKARVPAIYKTKQGNNYVEKGGKLWFVAEWNESLYQLPDDLEGTKKLCYALGEFHQLTKGFVPPEDAEFVSRLHRWPRAYERIDKKLGWFRDIANAYSECPASSTILSSVDQFQQQARQARLRLENSAYAEILARGTEETGLVHQDYGWANAQMGDDGIWIIDLDGVSFDITIRDLRKLMAGCMDSMGTWDLEWAREMIKAYEAANPISDEVYELLMIDLSLPSLYYRNVKDIVYSPTSFMTPELDQEIKRIIELDQKKWPVLEQLEQDRKGGKSY</sequence>
<evidence type="ECO:0000313" key="3">
    <source>
        <dbReference type="Proteomes" id="UP000660110"/>
    </source>
</evidence>
<organism evidence="2 3">
    <name type="scientific">Halobacillus andaensis</name>
    <dbReference type="NCBI Taxonomy" id="1176239"/>
    <lineage>
        <taxon>Bacteria</taxon>
        <taxon>Bacillati</taxon>
        <taxon>Bacillota</taxon>
        <taxon>Bacilli</taxon>
        <taxon>Bacillales</taxon>
        <taxon>Bacillaceae</taxon>
        <taxon>Halobacillus</taxon>
    </lineage>
</organism>
<name>A0A917BBX2_HALAA</name>
<dbReference type="NCBIfam" id="TIGR02906">
    <property type="entry name" value="spore_CotS"/>
    <property type="match status" value="1"/>
</dbReference>
<dbReference type="AlphaFoldDB" id="A0A917BBX2"/>